<gene>
    <name evidence="4" type="ordered locus">Gura_0497</name>
</gene>
<dbReference type="SUPFAM" id="SSF48695">
    <property type="entry name" value="Multiheme cytochromes"/>
    <property type="match status" value="3"/>
</dbReference>
<dbReference type="OrthoDB" id="9810317at2"/>
<dbReference type="Proteomes" id="UP000006695">
    <property type="component" value="Chromosome"/>
</dbReference>
<evidence type="ECO:0000313" key="4">
    <source>
        <dbReference type="EMBL" id="ABQ24712.1"/>
    </source>
</evidence>
<dbReference type="PANTHER" id="PTHR35038">
    <property type="entry name" value="DISSIMILATORY SULFITE REDUCTASE SIRA"/>
    <property type="match status" value="1"/>
</dbReference>
<organism evidence="4 5">
    <name type="scientific">Geotalea uraniireducens (strain Rf4)</name>
    <name type="common">Geobacter uraniireducens</name>
    <dbReference type="NCBI Taxonomy" id="351605"/>
    <lineage>
        <taxon>Bacteria</taxon>
        <taxon>Pseudomonadati</taxon>
        <taxon>Thermodesulfobacteriota</taxon>
        <taxon>Desulfuromonadia</taxon>
        <taxon>Geobacterales</taxon>
        <taxon>Geobacteraceae</taxon>
        <taxon>Geotalea</taxon>
    </lineage>
</organism>
<dbReference type="InterPro" id="IPR036280">
    <property type="entry name" value="Multihaem_cyt_sf"/>
</dbReference>
<keyword evidence="1 3" id="KW-0732">Signal</keyword>
<dbReference type="Gene3D" id="1.10.1130.10">
    <property type="entry name" value="Flavocytochrome C3, Chain A"/>
    <property type="match status" value="1"/>
</dbReference>
<evidence type="ECO:0000256" key="2">
    <source>
        <dbReference type="SAM" id="MobiDB-lite"/>
    </source>
</evidence>
<dbReference type="AlphaFoldDB" id="A5GCI3"/>
<evidence type="ECO:0000256" key="1">
    <source>
        <dbReference type="ARBA" id="ARBA00022729"/>
    </source>
</evidence>
<dbReference type="GO" id="GO:0016491">
    <property type="term" value="F:oxidoreductase activity"/>
    <property type="evidence" value="ECO:0007669"/>
    <property type="project" value="TreeGrafter"/>
</dbReference>
<name>A5GCI3_GEOUR</name>
<dbReference type="Pfam" id="PF09698">
    <property type="entry name" value="GSu_C4xC__C2xCH"/>
    <property type="match status" value="2"/>
</dbReference>
<dbReference type="STRING" id="351605.Gura_0497"/>
<dbReference type="InterPro" id="IPR051829">
    <property type="entry name" value="Multiheme_Cytochr_ET"/>
</dbReference>
<evidence type="ECO:0000313" key="5">
    <source>
        <dbReference type="Proteomes" id="UP000006695"/>
    </source>
</evidence>
<evidence type="ECO:0000256" key="3">
    <source>
        <dbReference type="SAM" id="SignalP"/>
    </source>
</evidence>
<dbReference type="InterPro" id="IPR010176">
    <property type="entry name" value="C4xCH_C2xCH_motif_GEOSU"/>
</dbReference>
<feature type="signal peptide" evidence="3">
    <location>
        <begin position="1"/>
        <end position="24"/>
    </location>
</feature>
<protein>
    <submittedName>
        <fullName evidence="4">Cytochrome C family protein</fullName>
    </submittedName>
</protein>
<feature type="chain" id="PRO_5002682208" evidence="3">
    <location>
        <begin position="25"/>
        <end position="1053"/>
    </location>
</feature>
<dbReference type="PANTHER" id="PTHR35038:SF5">
    <property type="entry name" value="CYTOCHROME C-TYPE PROTEIN NRFB"/>
    <property type="match status" value="1"/>
</dbReference>
<keyword evidence="5" id="KW-1185">Reference proteome</keyword>
<dbReference type="KEGG" id="gur:Gura_0497"/>
<proteinExistence type="predicted"/>
<sequence length="1053" mass="112228">MKRPITNALATLMMVFIVATTAYAKELSSPHTFGIQSDGSTVDTCSVCHASALPTGAAANNVCLVCHKAGSAYSLTKQFFKGDMANPFGTTVEDDSNSNYSHSSHEWSATDNNPAAGALPPTNSAMKTVTAYNGLLSCNRCHSVHQLDSIPAAQKPLLRVQNSNNEMCLDCHRLRNTQSHLTGTHPVNINYTTVAKNNPAKFYPQPVNSNPNNLTSAMNLINGNILCTTCHGIHYTDSNSHTFDNRTTALTGRLAPSKGYLLRTDYRNYSSSLNSPNICTNCHANKFEHNGGEQRVVCTDCHSGHVDYDPNALTSQDRVPNIYMIKRYMNWSSPTGWKDNRKLATPKQTFYQDAGATTKLFKRADGKGVCQGCHEVPVAGLTSPNGNIYPDEHGTSNLVDAPASSCISCHNHDTPAPEGSFAASCTSCHGQPPTATSAAAGYTGNEAVSAHLRHTGYSYGCKECHYSGAPSDLHRNGSFKDVFTTYTSGMIARKFGANPQYNPDNTCSTVYCHSNGAVPPVYQTPPNWFGGNITTCDACHEASPTTNAHAKHIGAPNNYSCENCHAATATGSTVIKDKTKHANGGKEVQFSSTALPFVNTGSFASATCSAVYCHSDGAETYATPVWTNSSTGACGTCHATTTRATAAHQPHLSTSVAYGPKLNNLPVAAACNSCHGPDYTVNHINGSVQLVADTSCTASCHKNGLGTSTWTSGIRPTCESCHAGLLSVIDGKTAPDKGLFQTLGHGKNSSSTSVVMNYVCTSCHDSNAAHINPPVRDGRLQSNLTSSFNAQCNYCHNDSLKVTTLSKLNLPSHVLDKNASPTASSCSLCHDLHGSSNRSMIRDIINGQSVSFKNSTCVTTSLNANGVYAGLCQVCHTLTRFYKNSVAEGSHYTTGCLSCHKHTDNTNGQPADAAFYAFKPTGNCNDCHGYPPVQSLDGIAVQGNYSGARLNDYIGGGGAHSVAGHIPKTVKPADGWANCAKCHYGANDAIHMTRDYTKPSNIRVAVDPQYKFNAALQIRYSSNQVDPPLVNSTGTCSNVSCHFQPTPRWSTIR</sequence>
<reference evidence="4 5" key="1">
    <citation type="submission" date="2007-05" db="EMBL/GenBank/DDBJ databases">
        <title>Complete sequence of Geobacter uraniireducens Rf4.</title>
        <authorList>
            <consortium name="US DOE Joint Genome Institute"/>
            <person name="Copeland A."/>
            <person name="Lucas S."/>
            <person name="Lapidus A."/>
            <person name="Barry K."/>
            <person name="Detter J.C."/>
            <person name="Glavina del Rio T."/>
            <person name="Hammon N."/>
            <person name="Israni S."/>
            <person name="Dalin E."/>
            <person name="Tice H."/>
            <person name="Pitluck S."/>
            <person name="Chertkov O."/>
            <person name="Brettin T."/>
            <person name="Bruce D."/>
            <person name="Han C."/>
            <person name="Schmutz J."/>
            <person name="Larimer F."/>
            <person name="Land M."/>
            <person name="Hauser L."/>
            <person name="Kyrpides N."/>
            <person name="Mikhailova N."/>
            <person name="Shelobolina E."/>
            <person name="Aklujkar M."/>
            <person name="Lovley D."/>
            <person name="Richardson P."/>
        </authorList>
    </citation>
    <scope>NUCLEOTIDE SEQUENCE [LARGE SCALE GENOMIC DNA]</scope>
    <source>
        <strain evidence="4 5">Rf4</strain>
    </source>
</reference>
<dbReference type="Gene3D" id="3.90.10.10">
    <property type="entry name" value="Cytochrome C3"/>
    <property type="match status" value="1"/>
</dbReference>
<feature type="region of interest" description="Disordered" evidence="2">
    <location>
        <begin position="94"/>
        <end position="117"/>
    </location>
</feature>
<dbReference type="EMBL" id="CP000698">
    <property type="protein sequence ID" value="ABQ24712.1"/>
    <property type="molecule type" value="Genomic_DNA"/>
</dbReference>
<dbReference type="HOGENOM" id="CLU_291837_0_0_7"/>
<dbReference type="RefSeq" id="WP_011937437.1">
    <property type="nucleotide sequence ID" value="NC_009483.1"/>
</dbReference>
<accession>A5GCI3</accession>
<dbReference type="NCBIfam" id="TIGR01904">
    <property type="entry name" value="GSu_C4xC__C2xCH"/>
    <property type="match status" value="2"/>
</dbReference>